<dbReference type="PANTHER" id="PTHR13604">
    <property type="entry name" value="DC12-RELATED"/>
    <property type="match status" value="1"/>
</dbReference>
<dbReference type="Pfam" id="PF02586">
    <property type="entry name" value="SRAP"/>
    <property type="match status" value="1"/>
</dbReference>
<dbReference type="EMBL" id="JBBYXI010000001">
    <property type="protein sequence ID" value="MEN3930251.1"/>
    <property type="molecule type" value="Genomic_DNA"/>
</dbReference>
<keyword evidence="4 8" id="KW-0378">Hydrolase</keyword>
<evidence type="ECO:0000256" key="1">
    <source>
        <dbReference type="ARBA" id="ARBA00008136"/>
    </source>
</evidence>
<comment type="similarity">
    <text evidence="1 8">Belongs to the SOS response-associated peptidase family.</text>
</comment>
<dbReference type="SUPFAM" id="SSF143081">
    <property type="entry name" value="BB1717-like"/>
    <property type="match status" value="1"/>
</dbReference>
<organism evidence="9 10">
    <name type="scientific">Hohaiivirga grylli</name>
    <dbReference type="NCBI Taxonomy" id="3133970"/>
    <lineage>
        <taxon>Bacteria</taxon>
        <taxon>Pseudomonadati</taxon>
        <taxon>Pseudomonadota</taxon>
        <taxon>Alphaproteobacteria</taxon>
        <taxon>Hyphomicrobiales</taxon>
        <taxon>Methylobacteriaceae</taxon>
        <taxon>Hohaiivirga</taxon>
    </lineage>
</organism>
<keyword evidence="3" id="KW-0227">DNA damage</keyword>
<evidence type="ECO:0000256" key="3">
    <source>
        <dbReference type="ARBA" id="ARBA00022763"/>
    </source>
</evidence>
<dbReference type="Gene3D" id="3.90.1680.10">
    <property type="entry name" value="SOS response associated peptidase-like"/>
    <property type="match status" value="1"/>
</dbReference>
<keyword evidence="2 8" id="KW-0645">Protease</keyword>
<dbReference type="Proteomes" id="UP001418637">
    <property type="component" value="Unassembled WGS sequence"/>
</dbReference>
<evidence type="ECO:0000313" key="9">
    <source>
        <dbReference type="EMBL" id="MEN3930251.1"/>
    </source>
</evidence>
<dbReference type="PANTHER" id="PTHR13604:SF0">
    <property type="entry name" value="ABASIC SITE PROCESSING PROTEIN HMCES"/>
    <property type="match status" value="1"/>
</dbReference>
<keyword evidence="7" id="KW-0456">Lyase</keyword>
<evidence type="ECO:0000256" key="8">
    <source>
        <dbReference type="RuleBase" id="RU364100"/>
    </source>
</evidence>
<evidence type="ECO:0000256" key="6">
    <source>
        <dbReference type="ARBA" id="ARBA00023125"/>
    </source>
</evidence>
<name>A0ABV0BJ08_9HYPH</name>
<protein>
    <recommendedName>
        <fullName evidence="8">Abasic site processing protein</fullName>
        <ecNumber evidence="8">3.4.-.-</ecNumber>
    </recommendedName>
</protein>
<gene>
    <name evidence="9" type="ORF">WJT86_04140</name>
</gene>
<dbReference type="InterPro" id="IPR003738">
    <property type="entry name" value="SRAP"/>
</dbReference>
<dbReference type="InterPro" id="IPR036590">
    <property type="entry name" value="SRAP-like"/>
</dbReference>
<dbReference type="EC" id="3.4.-.-" evidence="8"/>
<evidence type="ECO:0000256" key="2">
    <source>
        <dbReference type="ARBA" id="ARBA00022670"/>
    </source>
</evidence>
<dbReference type="RefSeq" id="WP_346336213.1">
    <property type="nucleotide sequence ID" value="NZ_JBBYXI010000001.1"/>
</dbReference>
<evidence type="ECO:0000256" key="4">
    <source>
        <dbReference type="ARBA" id="ARBA00022801"/>
    </source>
</evidence>
<accession>A0ABV0BJ08</accession>
<comment type="caution">
    <text evidence="9">The sequence shown here is derived from an EMBL/GenBank/DDBJ whole genome shotgun (WGS) entry which is preliminary data.</text>
</comment>
<keyword evidence="10" id="KW-1185">Reference proteome</keyword>
<keyword evidence="5" id="KW-0190">Covalent protein-DNA linkage</keyword>
<evidence type="ECO:0000256" key="7">
    <source>
        <dbReference type="ARBA" id="ARBA00023239"/>
    </source>
</evidence>
<proteinExistence type="inferred from homology"/>
<evidence type="ECO:0000256" key="5">
    <source>
        <dbReference type="ARBA" id="ARBA00023124"/>
    </source>
</evidence>
<sequence length="241" mass="27388">MCGRYALTLSPEILREFYDYVEQPNFPPRYNIAPTQPVPVVVQDSRVRHFRLMRWGFIPEWVKDPGAFPLLVNARSESLRYKPSFKTAIRHRRCIFMADAFYEWKRTGNDKQPFMFRMKSGGPLPMAGLWETYADPDGGEIDTVAVVTTNANGLMAPIHDRMPVILGEEGIKRWLATGVYSVKEALAEAKACPDDWLNMTPVSKRINSAREDDADLQVPVELKKELLGPKKNEGPVQGSLF</sequence>
<keyword evidence="6" id="KW-0238">DNA-binding</keyword>
<evidence type="ECO:0000313" key="10">
    <source>
        <dbReference type="Proteomes" id="UP001418637"/>
    </source>
</evidence>
<reference evidence="9 10" key="1">
    <citation type="submission" date="2024-04" db="EMBL/GenBank/DDBJ databases">
        <title>A novel species isolated from cricket.</title>
        <authorList>
            <person name="Wang H.-C."/>
        </authorList>
    </citation>
    <scope>NUCLEOTIDE SEQUENCE [LARGE SCALE GENOMIC DNA]</scope>
    <source>
        <strain evidence="9 10">WL0021</strain>
    </source>
</reference>